<reference evidence="10" key="1">
    <citation type="submission" date="2025-08" db="UniProtKB">
        <authorList>
            <consortium name="RefSeq"/>
        </authorList>
    </citation>
    <scope>IDENTIFICATION</scope>
</reference>
<comment type="catalytic activity">
    <reaction evidence="7">
        <text>L-lysyl(4)-[histone H3] + 3 S-adenosyl-L-methionine = N(6),N(6),N(6)-trimethyl-L-lysyl(4)-[histone H3] + 3 S-adenosyl-L-homocysteine + 3 H(+)</text>
        <dbReference type="Rhea" id="RHEA:60260"/>
        <dbReference type="Rhea" id="RHEA-COMP:15537"/>
        <dbReference type="Rhea" id="RHEA-COMP:15547"/>
        <dbReference type="ChEBI" id="CHEBI:15378"/>
        <dbReference type="ChEBI" id="CHEBI:29969"/>
        <dbReference type="ChEBI" id="CHEBI:57856"/>
        <dbReference type="ChEBI" id="CHEBI:59789"/>
        <dbReference type="ChEBI" id="CHEBI:61961"/>
        <dbReference type="EC" id="2.1.1.354"/>
    </reaction>
</comment>
<protein>
    <recommendedName>
        <fullName evidence="1">[histone H3]-lysine(4) N-trimethyltransferase</fullName>
        <ecNumber evidence="1">2.1.1.354</ecNumber>
    </recommendedName>
</protein>
<dbReference type="RefSeq" id="XP_060048093.1">
    <property type="nucleotide sequence ID" value="XM_060192110.1"/>
</dbReference>
<dbReference type="Pfam" id="PF01753">
    <property type="entry name" value="zf-MYND"/>
    <property type="match status" value="1"/>
</dbReference>
<keyword evidence="2" id="KW-0808">Transferase</keyword>
<keyword evidence="6" id="KW-0862">Zinc</keyword>
<sequence>MERRKVEKFRTADRGHGLRAVAPLHPGELLFRSDPLAYTVCKGSRGVVCDHCLLGKEKLLRCSQCQVAKYCGAKCQVSMSSEIFNSLLQWSFILLINFF</sequence>
<evidence type="ECO:0000256" key="4">
    <source>
        <dbReference type="ARBA" id="ARBA00022723"/>
    </source>
</evidence>
<keyword evidence="9" id="KW-1185">Reference proteome</keyword>
<dbReference type="InterPro" id="IPR046341">
    <property type="entry name" value="SET_dom_sf"/>
</dbReference>
<dbReference type="EC" id="2.1.1.354" evidence="1"/>
<evidence type="ECO:0000313" key="9">
    <source>
        <dbReference type="Proteomes" id="UP001652624"/>
    </source>
</evidence>
<evidence type="ECO:0000256" key="5">
    <source>
        <dbReference type="ARBA" id="ARBA00022771"/>
    </source>
</evidence>
<evidence type="ECO:0000313" key="10">
    <source>
        <dbReference type="RefSeq" id="XP_060048093.1"/>
    </source>
</evidence>
<name>A0ABM3XGY7_ERIEU</name>
<dbReference type="PANTHER" id="PTHR12197">
    <property type="entry name" value="HISTONE-LYSINE N-METHYLTRANSFERASE SMYD"/>
    <property type="match status" value="1"/>
</dbReference>
<dbReference type="InterPro" id="IPR050869">
    <property type="entry name" value="H3K4_H4K5_MeTrfase"/>
</dbReference>
<evidence type="ECO:0000256" key="3">
    <source>
        <dbReference type="ARBA" id="ARBA00022691"/>
    </source>
</evidence>
<keyword evidence="3" id="KW-0949">S-adenosyl-L-methionine</keyword>
<dbReference type="InterPro" id="IPR002893">
    <property type="entry name" value="Znf_MYND"/>
</dbReference>
<accession>A0ABM3XGY7</accession>
<keyword evidence="2" id="KW-0489">Methyltransferase</keyword>
<evidence type="ECO:0000256" key="1">
    <source>
        <dbReference type="ARBA" id="ARBA00012182"/>
    </source>
</evidence>
<dbReference type="Gene3D" id="6.10.140.2220">
    <property type="match status" value="1"/>
</dbReference>
<dbReference type="GeneID" id="132538912"/>
<feature type="domain" description="MYND-type" evidence="8">
    <location>
        <begin position="49"/>
        <end position="78"/>
    </location>
</feature>
<keyword evidence="5" id="KW-0863">Zinc-finger</keyword>
<evidence type="ECO:0000256" key="2">
    <source>
        <dbReference type="ARBA" id="ARBA00022603"/>
    </source>
</evidence>
<dbReference type="PANTHER" id="PTHR12197:SF288">
    <property type="entry name" value="HISTONE-LYSINE N-METHYLTRANSFERASE SMYD3"/>
    <property type="match status" value="1"/>
</dbReference>
<evidence type="ECO:0000256" key="6">
    <source>
        <dbReference type="ARBA" id="ARBA00022833"/>
    </source>
</evidence>
<proteinExistence type="predicted"/>
<evidence type="ECO:0000259" key="8">
    <source>
        <dbReference type="Pfam" id="PF01753"/>
    </source>
</evidence>
<dbReference type="Gene3D" id="2.170.270.10">
    <property type="entry name" value="SET domain"/>
    <property type="match status" value="1"/>
</dbReference>
<gene>
    <name evidence="10" type="primary">LOC132538912</name>
</gene>
<organism evidence="9 10">
    <name type="scientific">Erinaceus europaeus</name>
    <name type="common">Western European hedgehog</name>
    <dbReference type="NCBI Taxonomy" id="9365"/>
    <lineage>
        <taxon>Eukaryota</taxon>
        <taxon>Metazoa</taxon>
        <taxon>Chordata</taxon>
        <taxon>Craniata</taxon>
        <taxon>Vertebrata</taxon>
        <taxon>Euteleostomi</taxon>
        <taxon>Mammalia</taxon>
        <taxon>Eutheria</taxon>
        <taxon>Laurasiatheria</taxon>
        <taxon>Eulipotyphla</taxon>
        <taxon>Erinaceidae</taxon>
        <taxon>Erinaceinae</taxon>
        <taxon>Erinaceus</taxon>
    </lineage>
</organism>
<dbReference type="SUPFAM" id="SSF82199">
    <property type="entry name" value="SET domain"/>
    <property type="match status" value="1"/>
</dbReference>
<dbReference type="Proteomes" id="UP001652624">
    <property type="component" value="Chromosome 6"/>
</dbReference>
<evidence type="ECO:0000256" key="7">
    <source>
        <dbReference type="ARBA" id="ARBA00047571"/>
    </source>
</evidence>
<keyword evidence="4" id="KW-0479">Metal-binding</keyword>